<keyword evidence="1" id="KW-0472">Membrane</keyword>
<feature type="transmembrane region" description="Helical" evidence="1">
    <location>
        <begin position="119"/>
        <end position="145"/>
    </location>
</feature>
<dbReference type="InterPro" id="IPR019422">
    <property type="entry name" value="7TM_GPCR_serpentine_rcpt_Srh"/>
</dbReference>
<dbReference type="Proteomes" id="UP001303046">
    <property type="component" value="Unassembled WGS sequence"/>
</dbReference>
<comment type="caution">
    <text evidence="2">The sequence shown here is derived from an EMBL/GenBank/DDBJ whole genome shotgun (WGS) entry which is preliminary data.</text>
</comment>
<feature type="transmembrane region" description="Helical" evidence="1">
    <location>
        <begin position="20"/>
        <end position="40"/>
    </location>
</feature>
<organism evidence="2 3">
    <name type="scientific">Necator americanus</name>
    <name type="common">Human hookworm</name>
    <dbReference type="NCBI Taxonomy" id="51031"/>
    <lineage>
        <taxon>Eukaryota</taxon>
        <taxon>Metazoa</taxon>
        <taxon>Ecdysozoa</taxon>
        <taxon>Nematoda</taxon>
        <taxon>Chromadorea</taxon>
        <taxon>Rhabditida</taxon>
        <taxon>Rhabditina</taxon>
        <taxon>Rhabditomorpha</taxon>
        <taxon>Strongyloidea</taxon>
        <taxon>Ancylostomatidae</taxon>
        <taxon>Bunostominae</taxon>
        <taxon>Necator</taxon>
    </lineage>
</organism>
<evidence type="ECO:0000313" key="2">
    <source>
        <dbReference type="EMBL" id="KAK6728465.1"/>
    </source>
</evidence>
<accession>A0ABR1BST1</accession>
<proteinExistence type="predicted"/>
<keyword evidence="3" id="KW-1185">Reference proteome</keyword>
<reference evidence="2 3" key="1">
    <citation type="submission" date="2023-08" db="EMBL/GenBank/DDBJ databases">
        <title>A Necator americanus chromosomal reference genome.</title>
        <authorList>
            <person name="Ilik V."/>
            <person name="Petrzelkova K.J."/>
            <person name="Pardy F."/>
            <person name="Fuh T."/>
            <person name="Niatou-Singa F.S."/>
            <person name="Gouil Q."/>
            <person name="Baker L."/>
            <person name="Ritchie M.E."/>
            <person name="Jex A.R."/>
            <person name="Gazzola D."/>
            <person name="Li H."/>
            <person name="Toshio Fujiwara R."/>
            <person name="Zhan B."/>
            <person name="Aroian R.V."/>
            <person name="Pafco B."/>
            <person name="Schwarz E.M."/>
        </authorList>
    </citation>
    <scope>NUCLEOTIDE SEQUENCE [LARGE SCALE GENOMIC DNA]</scope>
    <source>
        <strain evidence="2 3">Aroian</strain>
        <tissue evidence="2">Whole animal</tissue>
    </source>
</reference>
<gene>
    <name evidence="2" type="primary">Necator_chrI.g1977</name>
    <name evidence="2" type="ORF">RB195_005851</name>
</gene>
<dbReference type="Pfam" id="PF10318">
    <property type="entry name" value="7TM_GPCR_Srh"/>
    <property type="match status" value="1"/>
</dbReference>
<feature type="transmembrane region" description="Helical" evidence="1">
    <location>
        <begin position="60"/>
        <end position="78"/>
    </location>
</feature>
<keyword evidence="1" id="KW-1133">Transmembrane helix</keyword>
<dbReference type="EMBL" id="JAVFWL010000001">
    <property type="protein sequence ID" value="KAK6728465.1"/>
    <property type="molecule type" value="Genomic_DNA"/>
</dbReference>
<evidence type="ECO:0000313" key="3">
    <source>
        <dbReference type="Proteomes" id="UP001303046"/>
    </source>
</evidence>
<evidence type="ECO:0000256" key="1">
    <source>
        <dbReference type="SAM" id="Phobius"/>
    </source>
</evidence>
<protein>
    <submittedName>
        <fullName evidence="2">Uncharacterized protein</fullName>
    </submittedName>
</protein>
<name>A0ABR1BST1_NECAM</name>
<keyword evidence="1" id="KW-0812">Transmembrane</keyword>
<sequence>MGYPDSTVARWISLDAHTSLIVFVSLVALITVAIVSLFVYRCHVLIPQHHFLKINEKGHIYFSIALLFIYYFPVGAGLENISPDQAEARQWVLEKYSCAKSVIDAPNLQVYTPYTIRRLVVTAVVLGSLAAAVLLQAISLSHHFLTKPNKVGRRPVVKAELAAAGLLSLGKSLFATPAYSLPQYPVHWALPSQTLDGMASGERRSNLRLLTMSLILDQYDTRTTCHGDCIRLCTYNARTVSTDADLHALLGAAERIKFHLIALQTKCRRNDLRLMNDGTLVIREEKVSSRNVGGVGFFVHPSVVHLVDSHEILPPRLAILRLRSLRQKSISIIN</sequence>